<evidence type="ECO:0000256" key="3">
    <source>
        <dbReference type="ARBA" id="ARBA00022630"/>
    </source>
</evidence>
<dbReference type="KEGG" id="lww:115944589"/>
<dbReference type="Gene3D" id="3.90.660.10">
    <property type="match status" value="2"/>
</dbReference>
<feature type="chain" id="PRO_5028885065" description="L-amino-acid oxidase" evidence="6">
    <location>
        <begin position="22"/>
        <end position="201"/>
    </location>
</feature>
<dbReference type="AlphaFoldDB" id="A0A7F8RSQ4"/>
<dbReference type="FunFam" id="3.90.660.10:FF:000011">
    <property type="entry name" value="Amine oxidase"/>
    <property type="match status" value="1"/>
</dbReference>
<organism evidence="8 9">
    <name type="scientific">Leptonychotes weddellii</name>
    <name type="common">Weddell seal</name>
    <name type="synonym">Otaria weddellii</name>
    <dbReference type="NCBI Taxonomy" id="9713"/>
    <lineage>
        <taxon>Eukaryota</taxon>
        <taxon>Metazoa</taxon>
        <taxon>Chordata</taxon>
        <taxon>Craniata</taxon>
        <taxon>Vertebrata</taxon>
        <taxon>Euteleostomi</taxon>
        <taxon>Mammalia</taxon>
        <taxon>Eutheria</taxon>
        <taxon>Laurasiatheria</taxon>
        <taxon>Carnivora</taxon>
        <taxon>Caniformia</taxon>
        <taxon>Pinnipedia</taxon>
        <taxon>Phocidae</taxon>
        <taxon>Monachinae</taxon>
        <taxon>Lobodontini</taxon>
        <taxon>Leptonychotes</taxon>
    </lineage>
</organism>
<feature type="signal peptide" evidence="6">
    <location>
        <begin position="1"/>
        <end position="21"/>
    </location>
</feature>
<dbReference type="PRINTS" id="PR00419">
    <property type="entry name" value="ADXRDTASE"/>
</dbReference>
<sequence>MASLARYLLVLVSIFLSLVASLDWKTSHSQDPFEKCMHDPDYEVLLKVVTLGLNRTSKPQRVIVVGAGAAGLVAAKVLSDAGHKVTILEADNRIGGRIFTYRDRKTGWIGELGAMRMPSSHRILHELCKSLGLNLTKFTQYDENTWIEVNNLKLRNYVVEKMPEKLGYKLRPREKGHSPEEIYQMALNRSAVAGSSICGFP</sequence>
<gene>
    <name evidence="9" type="primary">IL4I1</name>
</gene>
<evidence type="ECO:0000259" key="7">
    <source>
        <dbReference type="Pfam" id="PF01593"/>
    </source>
</evidence>
<dbReference type="PANTHER" id="PTHR10742:SF21">
    <property type="entry name" value="L-AMINO-ACID OXIDASE"/>
    <property type="match status" value="1"/>
</dbReference>
<dbReference type="FunFam" id="3.50.50.60:FF:000450">
    <property type="entry name" value="Amine oxidase"/>
    <property type="match status" value="1"/>
</dbReference>
<dbReference type="InterPro" id="IPR050281">
    <property type="entry name" value="Flavin_monoamine_oxidase"/>
</dbReference>
<dbReference type="InterPro" id="IPR036188">
    <property type="entry name" value="FAD/NAD-bd_sf"/>
</dbReference>
<evidence type="ECO:0000256" key="6">
    <source>
        <dbReference type="SAM" id="SignalP"/>
    </source>
</evidence>
<dbReference type="OrthoDB" id="5046242at2759"/>
<keyword evidence="8" id="KW-1185">Reference proteome</keyword>
<dbReference type="SUPFAM" id="SSF51905">
    <property type="entry name" value="FAD/NAD(P)-binding domain"/>
    <property type="match status" value="1"/>
</dbReference>
<keyword evidence="5" id="KW-0274">FAD</keyword>
<dbReference type="CTD" id="259307"/>
<evidence type="ECO:0000313" key="9">
    <source>
        <dbReference type="RefSeq" id="XP_030896014.1"/>
    </source>
</evidence>
<dbReference type="InterPro" id="IPR002937">
    <property type="entry name" value="Amino_oxidase"/>
</dbReference>
<evidence type="ECO:0000313" key="8">
    <source>
        <dbReference type="Proteomes" id="UP000245341"/>
    </source>
</evidence>
<evidence type="ECO:0000256" key="5">
    <source>
        <dbReference type="ARBA" id="ARBA00022827"/>
    </source>
</evidence>
<dbReference type="GeneID" id="115944589"/>
<dbReference type="PANTHER" id="PTHR10742">
    <property type="entry name" value="FLAVIN MONOAMINE OXIDASE"/>
    <property type="match status" value="1"/>
</dbReference>
<dbReference type="RefSeq" id="XP_030896014.1">
    <property type="nucleotide sequence ID" value="XM_031040154.1"/>
</dbReference>
<dbReference type="Pfam" id="PF01593">
    <property type="entry name" value="Amino_oxidase"/>
    <property type="match status" value="1"/>
</dbReference>
<dbReference type="GO" id="GO:0009063">
    <property type="term" value="P:amino acid catabolic process"/>
    <property type="evidence" value="ECO:0007669"/>
    <property type="project" value="TreeGrafter"/>
</dbReference>
<evidence type="ECO:0000256" key="2">
    <source>
        <dbReference type="ARBA" id="ARBA00014717"/>
    </source>
</evidence>
<accession>A0A7F8RSQ4</accession>
<dbReference type="Proteomes" id="UP000245341">
    <property type="component" value="Unplaced"/>
</dbReference>
<evidence type="ECO:0000256" key="1">
    <source>
        <dbReference type="ARBA" id="ARBA00001974"/>
    </source>
</evidence>
<comment type="cofactor">
    <cofactor evidence="1">
        <name>FAD</name>
        <dbReference type="ChEBI" id="CHEBI:57692"/>
    </cofactor>
</comment>
<keyword evidence="4 6" id="KW-0732">Signal</keyword>
<dbReference type="Gene3D" id="1.10.405.10">
    <property type="entry name" value="Guanine Nucleotide Dissociation Inhibitor, domain 1"/>
    <property type="match status" value="1"/>
</dbReference>
<keyword evidence="3" id="KW-0285">Flavoprotein</keyword>
<evidence type="ECO:0000256" key="4">
    <source>
        <dbReference type="ARBA" id="ARBA00022729"/>
    </source>
</evidence>
<protein>
    <recommendedName>
        <fullName evidence="2">L-amino-acid oxidase</fullName>
    </recommendedName>
</protein>
<dbReference type="Gene3D" id="3.50.50.60">
    <property type="entry name" value="FAD/NAD(P)-binding domain"/>
    <property type="match status" value="1"/>
</dbReference>
<dbReference type="GO" id="GO:0001716">
    <property type="term" value="F:L-amino-acid oxidase activity"/>
    <property type="evidence" value="ECO:0007669"/>
    <property type="project" value="TreeGrafter"/>
</dbReference>
<proteinExistence type="predicted"/>
<feature type="domain" description="Amine oxidase" evidence="7">
    <location>
        <begin position="70"/>
        <end position="168"/>
    </location>
</feature>
<reference evidence="9" key="1">
    <citation type="submission" date="2025-08" db="UniProtKB">
        <authorList>
            <consortium name="RefSeq"/>
        </authorList>
    </citation>
    <scope>IDENTIFICATION</scope>
    <source>
        <tissue evidence="9">Liver</tissue>
    </source>
</reference>
<name>A0A7F8RSQ4_LEPWE</name>